<dbReference type="PANTHER" id="PTHR35830">
    <property type="entry name" value="OS05G0299200 PROTEIN"/>
    <property type="match status" value="1"/>
</dbReference>
<keyword evidence="3" id="KW-1185">Reference proteome</keyword>
<evidence type="ECO:0000256" key="1">
    <source>
        <dbReference type="SAM" id="MobiDB-lite"/>
    </source>
</evidence>
<sequence>MTSTATPLFYPHPRFSIPYWQHQMWQCRPRRFPILSLSFSHRHRHRRRRPTRRNPIRNDPSQSSSSDSSRLQFVLDLGELKSKAPISILQRTLSLCESKFDQFISAGTEACRDLQALVTIEPGSNRVVVSCSESTVRFVGGVVLWSCLAVVVIRVFGNVGLGFRRRNGIGKVEVVRRRDRSLGGREVVVASRLVEGERERSDLGSVHRDWKALRKGLKRREERKLPSWWPVTLPRPVVEHIPVTCSAHEVPHAAIMDAKLIGKDVSEDDILEQLRKICRNSGVRLSIGAENARDSLYRSSAHYVINTCCMSGSHAQIGGEDPRLFLTGLAHDLGITAPRAATIVCAAVAARTRLWFLQAWASEMQSKHSEATEELKKICLIHKIFPPEPSSIVFVQPEMDMVASCLQKHLNLKDREFLLKKLIGVCGEESRRSAAEALGLV</sequence>
<dbReference type="PANTHER" id="PTHR35830:SF1">
    <property type="entry name" value="OS05G0299200 PROTEIN"/>
    <property type="match status" value="1"/>
</dbReference>
<proteinExistence type="predicted"/>
<name>A0A9Q1K6H3_9CARY</name>
<dbReference type="OrthoDB" id="1898167at2759"/>
<evidence type="ECO:0000313" key="3">
    <source>
        <dbReference type="Proteomes" id="UP001153076"/>
    </source>
</evidence>
<dbReference type="AlphaFoldDB" id="A0A9Q1K6H3"/>
<feature type="region of interest" description="Disordered" evidence="1">
    <location>
        <begin position="43"/>
        <end position="70"/>
    </location>
</feature>
<dbReference type="EMBL" id="JAKOGI010000310">
    <property type="protein sequence ID" value="KAJ8437252.1"/>
    <property type="molecule type" value="Genomic_DNA"/>
</dbReference>
<accession>A0A9Q1K6H3</accession>
<feature type="compositionally biased region" description="Basic residues" evidence="1">
    <location>
        <begin position="43"/>
        <end position="55"/>
    </location>
</feature>
<evidence type="ECO:0000313" key="2">
    <source>
        <dbReference type="EMBL" id="KAJ8437252.1"/>
    </source>
</evidence>
<dbReference type="Proteomes" id="UP001153076">
    <property type="component" value="Unassembled WGS sequence"/>
</dbReference>
<protein>
    <submittedName>
        <fullName evidence="2">Uncharacterized protein</fullName>
    </submittedName>
</protein>
<organism evidence="2 3">
    <name type="scientific">Carnegiea gigantea</name>
    <dbReference type="NCBI Taxonomy" id="171969"/>
    <lineage>
        <taxon>Eukaryota</taxon>
        <taxon>Viridiplantae</taxon>
        <taxon>Streptophyta</taxon>
        <taxon>Embryophyta</taxon>
        <taxon>Tracheophyta</taxon>
        <taxon>Spermatophyta</taxon>
        <taxon>Magnoliopsida</taxon>
        <taxon>eudicotyledons</taxon>
        <taxon>Gunneridae</taxon>
        <taxon>Pentapetalae</taxon>
        <taxon>Caryophyllales</taxon>
        <taxon>Cactineae</taxon>
        <taxon>Cactaceae</taxon>
        <taxon>Cactoideae</taxon>
        <taxon>Echinocereeae</taxon>
        <taxon>Carnegiea</taxon>
    </lineage>
</organism>
<gene>
    <name evidence="2" type="ORF">Cgig2_004645</name>
</gene>
<reference evidence="2" key="1">
    <citation type="submission" date="2022-04" db="EMBL/GenBank/DDBJ databases">
        <title>Carnegiea gigantea Genome sequencing and assembly v2.</title>
        <authorList>
            <person name="Copetti D."/>
            <person name="Sanderson M.J."/>
            <person name="Burquez A."/>
            <person name="Wojciechowski M.F."/>
        </authorList>
    </citation>
    <scope>NUCLEOTIDE SEQUENCE</scope>
    <source>
        <strain evidence="2">SGP5-SGP5p</strain>
        <tissue evidence="2">Aerial part</tissue>
    </source>
</reference>
<comment type="caution">
    <text evidence="2">The sequence shown here is derived from an EMBL/GenBank/DDBJ whole genome shotgun (WGS) entry which is preliminary data.</text>
</comment>